<dbReference type="RefSeq" id="WP_254289523.1">
    <property type="nucleotide sequence ID" value="NZ_JAMLDY010000013.1"/>
</dbReference>
<dbReference type="Pfam" id="PF07362">
    <property type="entry name" value="CcdA"/>
    <property type="match status" value="1"/>
</dbReference>
<accession>A0A9X2KQZ7</accession>
<evidence type="ECO:0000313" key="2">
    <source>
        <dbReference type="EMBL" id="MCP3735522.1"/>
    </source>
</evidence>
<dbReference type="AlphaFoldDB" id="A0A9X2KQZ7"/>
<gene>
    <name evidence="2" type="ORF">M9979_11635</name>
</gene>
<name>A0A9X2KQZ7_9SPHN</name>
<keyword evidence="3" id="KW-1185">Reference proteome</keyword>
<protein>
    <submittedName>
        <fullName evidence="2">Type II toxin-antitoxin system CcdA family antitoxin</fullName>
    </submittedName>
</protein>
<proteinExistence type="predicted"/>
<reference evidence="2" key="1">
    <citation type="submission" date="2022-05" db="EMBL/GenBank/DDBJ databases">
        <title>Sphingomonas sp. strain RP10 Genome sequencing and assembly.</title>
        <authorList>
            <person name="Kim I."/>
        </authorList>
    </citation>
    <scope>NUCLEOTIDE SEQUENCE</scope>
    <source>
        <strain evidence="2">RP10</strain>
    </source>
</reference>
<evidence type="ECO:0000313" key="3">
    <source>
        <dbReference type="Proteomes" id="UP001139486"/>
    </source>
</evidence>
<sequence>MKHDPISSGKRKPVNLSLDTGIVAAARDCGINISRISEEALRTATKAAQTTKWKEENREWIDAHRAWVENNPLPLEHLRLF</sequence>
<dbReference type="Proteomes" id="UP001139486">
    <property type="component" value="Unassembled WGS sequence"/>
</dbReference>
<comment type="caution">
    <text evidence="2">The sequence shown here is derived from an EMBL/GenBank/DDBJ whole genome shotgun (WGS) entry which is preliminary data.</text>
</comment>
<organism evidence="2 3">
    <name type="scientific">Sphingomonas liriopis</name>
    <dbReference type="NCBI Taxonomy" id="2949094"/>
    <lineage>
        <taxon>Bacteria</taxon>
        <taxon>Pseudomonadati</taxon>
        <taxon>Pseudomonadota</taxon>
        <taxon>Alphaproteobacteria</taxon>
        <taxon>Sphingomonadales</taxon>
        <taxon>Sphingomonadaceae</taxon>
        <taxon>Sphingomonas</taxon>
    </lineage>
</organism>
<dbReference type="EMBL" id="JAMLDY010000013">
    <property type="protein sequence ID" value="MCP3735522.1"/>
    <property type="molecule type" value="Genomic_DNA"/>
</dbReference>
<keyword evidence="1" id="KW-1277">Toxin-antitoxin system</keyword>
<evidence type="ECO:0000256" key="1">
    <source>
        <dbReference type="ARBA" id="ARBA00022649"/>
    </source>
</evidence>
<dbReference type="InterPro" id="IPR009956">
    <property type="entry name" value="Post-segregation_anti-tox_CcdA"/>
</dbReference>